<dbReference type="InterPro" id="IPR029510">
    <property type="entry name" value="Ald_DH_CS_GLU"/>
</dbReference>
<dbReference type="RefSeq" id="WP_380854386.1">
    <property type="nucleotide sequence ID" value="NZ_JBHSKM010000011.1"/>
</dbReference>
<dbReference type="InterPro" id="IPR016162">
    <property type="entry name" value="Ald_DH_N"/>
</dbReference>
<evidence type="ECO:0000256" key="3">
    <source>
        <dbReference type="RuleBase" id="RU003345"/>
    </source>
</evidence>
<reference evidence="6" key="1">
    <citation type="journal article" date="2019" name="Int. J. Syst. Evol. Microbiol.">
        <title>The Global Catalogue of Microorganisms (GCM) 10K type strain sequencing project: providing services to taxonomists for standard genome sequencing and annotation.</title>
        <authorList>
            <consortium name="The Broad Institute Genomics Platform"/>
            <consortium name="The Broad Institute Genome Sequencing Center for Infectious Disease"/>
            <person name="Wu L."/>
            <person name="Ma J."/>
        </authorList>
    </citation>
    <scope>NUCLEOTIDE SEQUENCE [LARGE SCALE GENOMIC DNA]</scope>
    <source>
        <strain evidence="6">KCTC 42586</strain>
    </source>
</reference>
<evidence type="ECO:0000256" key="2">
    <source>
        <dbReference type="PROSITE-ProRule" id="PRU10007"/>
    </source>
</evidence>
<dbReference type="PROSITE" id="PS00687">
    <property type="entry name" value="ALDEHYDE_DEHYDR_GLU"/>
    <property type="match status" value="1"/>
</dbReference>
<dbReference type="Gene3D" id="3.40.309.10">
    <property type="entry name" value="Aldehyde Dehydrogenase, Chain A, domain 2"/>
    <property type="match status" value="1"/>
</dbReference>
<dbReference type="PANTHER" id="PTHR11699">
    <property type="entry name" value="ALDEHYDE DEHYDROGENASE-RELATED"/>
    <property type="match status" value="1"/>
</dbReference>
<dbReference type="EMBL" id="JBHSKM010000011">
    <property type="protein sequence ID" value="MFC5215987.1"/>
    <property type="molecule type" value="Genomic_DNA"/>
</dbReference>
<dbReference type="Pfam" id="PF00171">
    <property type="entry name" value="Aldedh"/>
    <property type="match status" value="1"/>
</dbReference>
<accession>A0ABW0CMJ1</accession>
<proteinExistence type="inferred from homology"/>
<dbReference type="Proteomes" id="UP001596263">
    <property type="component" value="Unassembled WGS sequence"/>
</dbReference>
<keyword evidence="1 3" id="KW-0560">Oxidoreductase</keyword>
<gene>
    <name evidence="5" type="ORF">ACFPQ9_19290</name>
</gene>
<dbReference type="SUPFAM" id="SSF53720">
    <property type="entry name" value="ALDH-like"/>
    <property type="match status" value="1"/>
</dbReference>
<dbReference type="InterPro" id="IPR016163">
    <property type="entry name" value="Ald_DH_C"/>
</dbReference>
<evidence type="ECO:0000256" key="1">
    <source>
        <dbReference type="ARBA" id="ARBA00023002"/>
    </source>
</evidence>
<organism evidence="5 6">
    <name type="scientific">Streptomyces coerulescens</name>
    <dbReference type="NCBI Taxonomy" id="29304"/>
    <lineage>
        <taxon>Bacteria</taxon>
        <taxon>Bacillati</taxon>
        <taxon>Actinomycetota</taxon>
        <taxon>Actinomycetes</taxon>
        <taxon>Kitasatosporales</taxon>
        <taxon>Streptomycetaceae</taxon>
        <taxon>Streptomyces</taxon>
    </lineage>
</organism>
<feature type="active site" evidence="2">
    <location>
        <position position="230"/>
    </location>
</feature>
<evidence type="ECO:0000259" key="4">
    <source>
        <dbReference type="Pfam" id="PF00171"/>
    </source>
</evidence>
<sequence length="457" mass="47842">MSDQLQVLNPATEEIVATVPAASAADVDAAVVRATKAQSAWSALAPGERARLLRRFAVAVDEHLEELARLEVREAGHTVGNARWEAGNVRDLLDYAAGGVERLTGHQIPVAGGLNVTILEPLGVVGVIAPWNFPMPIAAWGTAPALAAGNAVILKPAETTPLTALRLAELALEAGLPEGLFQVLPGHGPVAGNALVEHPGVAKIVFTGSTAVGKQVLAKGSALLKRVTLELGGKSPNIVFADADVEAAAAAAPMAFLDNSGQDCCARTRILVQRSAYDRFLELLAPAIEAVTVGDPADANTDMGPLISKVQLERVRSYVPEDTEGIRGKAPEGPGFWFPPTVLTGVDPHARVAVEEVFGPVAVVLPFEDEAEAIRLANATEFGLSGSIWTRDVGRALRVSQAVRAGNLSVNSHSSVRYWTPFGGFKQSGIGRELGPDALTAFTETKNVFISTEGPAQ</sequence>
<dbReference type="InterPro" id="IPR016160">
    <property type="entry name" value="Ald_DH_CS_CYS"/>
</dbReference>
<keyword evidence="6" id="KW-1185">Reference proteome</keyword>
<evidence type="ECO:0000313" key="5">
    <source>
        <dbReference type="EMBL" id="MFC5215987.1"/>
    </source>
</evidence>
<dbReference type="InterPro" id="IPR015590">
    <property type="entry name" value="Aldehyde_DH_dom"/>
</dbReference>
<protein>
    <submittedName>
        <fullName evidence="5">Aldehyde dehydrogenase family protein</fullName>
    </submittedName>
</protein>
<dbReference type="PROSITE" id="PS00070">
    <property type="entry name" value="ALDEHYDE_DEHYDR_CYS"/>
    <property type="match status" value="1"/>
</dbReference>
<dbReference type="InterPro" id="IPR016161">
    <property type="entry name" value="Ald_DH/histidinol_DH"/>
</dbReference>
<dbReference type="Gene3D" id="3.40.605.10">
    <property type="entry name" value="Aldehyde Dehydrogenase, Chain A, domain 1"/>
    <property type="match status" value="1"/>
</dbReference>
<evidence type="ECO:0000313" key="6">
    <source>
        <dbReference type="Proteomes" id="UP001596263"/>
    </source>
</evidence>
<comment type="caution">
    <text evidence="5">The sequence shown here is derived from an EMBL/GenBank/DDBJ whole genome shotgun (WGS) entry which is preliminary data.</text>
</comment>
<name>A0ABW0CMJ1_STRCD</name>
<feature type="domain" description="Aldehyde dehydrogenase" evidence="4">
    <location>
        <begin position="3"/>
        <end position="448"/>
    </location>
</feature>
<comment type="similarity">
    <text evidence="3">Belongs to the aldehyde dehydrogenase family.</text>
</comment>